<dbReference type="EMBL" id="CP030118">
    <property type="protein sequence ID" value="QDL10838.1"/>
    <property type="molecule type" value="Genomic_DNA"/>
</dbReference>
<dbReference type="Proteomes" id="UP000503129">
    <property type="component" value="Chromosome"/>
</dbReference>
<gene>
    <name evidence="3" type="ORF">DP114_25655</name>
</gene>
<dbReference type="KEGG" id="bsen:DP114_25655"/>
<keyword evidence="4" id="KW-1185">Reference proteome</keyword>
<dbReference type="Pfam" id="PF12770">
    <property type="entry name" value="CHAT"/>
    <property type="match status" value="1"/>
</dbReference>
<accession>A0A856MJH4</accession>
<feature type="domain" description="Novel STAND NTPase 1" evidence="2">
    <location>
        <begin position="215"/>
        <end position="248"/>
    </location>
</feature>
<dbReference type="AlphaFoldDB" id="A0A856MJH4"/>
<sequence>MVSEQLSYGNNPDVKTILILAANPTSTSSLRLDEEVREIDEGLRRANKREEFKLEQKWAVRSRDFYRAMLDCQPQIVHFSGHGAGQDGIVLDDETGQPALICADALGSMFKLFATKGVECVLLNACYSEVQAKAISQHVNYVIGMNQAVGDKAAIAFSVAFYDALAAGQQVEFAYELGCSILIKYLEQQTPVLFKKEQISIIPSQPEIDIIPPNPYQGLAAFGEEDAAFFFGRETFVNGLVEAVKKQPYSKTAHSLIKHTKRSGV</sequence>
<reference evidence="3 4" key="1">
    <citation type="submission" date="2018-06" db="EMBL/GenBank/DDBJ databases">
        <title>Comparative genomics of Brasilonema spp. strains.</title>
        <authorList>
            <person name="Alvarenga D.O."/>
            <person name="Fiore M.F."/>
            <person name="Varani A.M."/>
        </authorList>
    </citation>
    <scope>NUCLEOTIDE SEQUENCE [LARGE SCALE GENOMIC DNA]</scope>
    <source>
        <strain evidence="3 4">CENA114</strain>
    </source>
</reference>
<evidence type="ECO:0000313" key="3">
    <source>
        <dbReference type="EMBL" id="QDL10838.1"/>
    </source>
</evidence>
<protein>
    <submittedName>
        <fullName evidence="3">CHAT domain-containing protein</fullName>
    </submittedName>
</protein>
<dbReference type="InterPro" id="IPR024983">
    <property type="entry name" value="CHAT_dom"/>
</dbReference>
<dbReference type="InterPro" id="IPR049052">
    <property type="entry name" value="nSTAND1"/>
</dbReference>
<proteinExistence type="predicted"/>
<dbReference type="Pfam" id="PF20703">
    <property type="entry name" value="nSTAND1"/>
    <property type="match status" value="1"/>
</dbReference>
<evidence type="ECO:0000259" key="1">
    <source>
        <dbReference type="Pfam" id="PF12770"/>
    </source>
</evidence>
<dbReference type="RefSeq" id="WP_171977436.1">
    <property type="nucleotide sequence ID" value="NZ_CAWOXK010000001.1"/>
</dbReference>
<name>A0A856MJH4_9CYAN</name>
<feature type="domain" description="CHAT" evidence="1">
    <location>
        <begin position="31"/>
        <end position="171"/>
    </location>
</feature>
<organism evidence="3 4">
    <name type="scientific">Brasilonema sennae CENA114</name>
    <dbReference type="NCBI Taxonomy" id="415709"/>
    <lineage>
        <taxon>Bacteria</taxon>
        <taxon>Bacillati</taxon>
        <taxon>Cyanobacteriota</taxon>
        <taxon>Cyanophyceae</taxon>
        <taxon>Nostocales</taxon>
        <taxon>Scytonemataceae</taxon>
        <taxon>Brasilonema</taxon>
        <taxon>Bromeliae group (in: Brasilonema)</taxon>
    </lineage>
</organism>
<evidence type="ECO:0000259" key="2">
    <source>
        <dbReference type="Pfam" id="PF20703"/>
    </source>
</evidence>
<evidence type="ECO:0000313" key="4">
    <source>
        <dbReference type="Proteomes" id="UP000503129"/>
    </source>
</evidence>